<feature type="domain" description="Nudix hydrolase" evidence="4">
    <location>
        <begin position="152"/>
        <end position="291"/>
    </location>
</feature>
<dbReference type="GO" id="GO:0016787">
    <property type="term" value="F:hydrolase activity"/>
    <property type="evidence" value="ECO:0007669"/>
    <property type="project" value="UniProtKB-KW"/>
</dbReference>
<dbReference type="RefSeq" id="WP_166395240.1">
    <property type="nucleotide sequence ID" value="NZ_CP045121.1"/>
</dbReference>
<reference evidence="5 6" key="1">
    <citation type="submission" date="2019-10" db="EMBL/GenBank/DDBJ databases">
        <title>Rubrobacter sp nov SCSIO 52915 isolated from a deep-sea sediment in the South China Sea.</title>
        <authorList>
            <person name="Chen R.W."/>
        </authorList>
    </citation>
    <scope>NUCLEOTIDE SEQUENCE [LARGE SCALE GENOMIC DNA]</scope>
    <source>
        <strain evidence="5 6">SCSIO 52915</strain>
    </source>
</reference>
<dbReference type="CDD" id="cd02883">
    <property type="entry name" value="NUDIX_Hydrolase"/>
    <property type="match status" value="1"/>
</dbReference>
<dbReference type="AlphaFoldDB" id="A0A6G8PSU3"/>
<evidence type="ECO:0000313" key="6">
    <source>
        <dbReference type="Proteomes" id="UP000502706"/>
    </source>
</evidence>
<evidence type="ECO:0000256" key="1">
    <source>
        <dbReference type="ARBA" id="ARBA00001946"/>
    </source>
</evidence>
<sequence length="291" mass="31952">MTVKADLVSGILPVRPDGRMLLLQRPGTKTWEPPAGRLAPGESFAIGAVREVYEETGMLVGPQRLLATWVGERPGGGLLASATYIGRATRGEVRISHEHLGYKWVTLDEWLELPSWWSRENILGVAGPLAALPEEAAPEPPPPAPPRPGVVNANLGAGTVVVDGSGGEPRALLLRRRKPPVGLWENPGGMLEPGEDFVRCARRETVEETGLDVEPAAPWWARVEGWNAPDDPELYAGVGFLARHPGGEVRLEDSAHDRHLWATETEWRSLRTWYTSDESDALWDAVRRLAW</sequence>
<organism evidence="5 6">
    <name type="scientific">Rubrobacter marinus</name>
    <dbReference type="NCBI Taxonomy" id="2653852"/>
    <lineage>
        <taxon>Bacteria</taxon>
        <taxon>Bacillati</taxon>
        <taxon>Actinomycetota</taxon>
        <taxon>Rubrobacteria</taxon>
        <taxon>Rubrobacterales</taxon>
        <taxon>Rubrobacteraceae</taxon>
        <taxon>Rubrobacter</taxon>
    </lineage>
</organism>
<dbReference type="PROSITE" id="PS00893">
    <property type="entry name" value="NUDIX_BOX"/>
    <property type="match status" value="2"/>
</dbReference>
<name>A0A6G8PSU3_9ACTN</name>
<dbReference type="InterPro" id="IPR015797">
    <property type="entry name" value="NUDIX_hydrolase-like_dom_sf"/>
</dbReference>
<dbReference type="Pfam" id="PF00293">
    <property type="entry name" value="NUDIX"/>
    <property type="match status" value="2"/>
</dbReference>
<evidence type="ECO:0000259" key="4">
    <source>
        <dbReference type="PROSITE" id="PS51462"/>
    </source>
</evidence>
<keyword evidence="3" id="KW-0460">Magnesium</keyword>
<evidence type="ECO:0000256" key="3">
    <source>
        <dbReference type="ARBA" id="ARBA00022842"/>
    </source>
</evidence>
<proteinExistence type="predicted"/>
<protein>
    <submittedName>
        <fullName evidence="5">NUDIX domain-containing protein</fullName>
    </submittedName>
</protein>
<keyword evidence="2" id="KW-0378">Hydrolase</keyword>
<keyword evidence="6" id="KW-1185">Reference proteome</keyword>
<feature type="domain" description="Nudix hydrolase" evidence="4">
    <location>
        <begin position="4"/>
        <end position="127"/>
    </location>
</feature>
<dbReference type="SUPFAM" id="SSF55811">
    <property type="entry name" value="Nudix"/>
    <property type="match status" value="2"/>
</dbReference>
<dbReference type="PANTHER" id="PTHR43046:SF12">
    <property type="entry name" value="GDP-MANNOSE MANNOSYL HYDROLASE"/>
    <property type="match status" value="1"/>
</dbReference>
<dbReference type="PANTHER" id="PTHR43046">
    <property type="entry name" value="GDP-MANNOSE MANNOSYL HYDROLASE"/>
    <property type="match status" value="1"/>
</dbReference>
<dbReference type="KEGG" id="rmar:GBA65_02485"/>
<evidence type="ECO:0000313" key="5">
    <source>
        <dbReference type="EMBL" id="QIN77559.1"/>
    </source>
</evidence>
<evidence type="ECO:0000256" key="2">
    <source>
        <dbReference type="ARBA" id="ARBA00022801"/>
    </source>
</evidence>
<dbReference type="EMBL" id="CP045121">
    <property type="protein sequence ID" value="QIN77559.1"/>
    <property type="molecule type" value="Genomic_DNA"/>
</dbReference>
<dbReference type="PROSITE" id="PS51462">
    <property type="entry name" value="NUDIX"/>
    <property type="match status" value="2"/>
</dbReference>
<accession>A0A6G8PSU3</accession>
<gene>
    <name evidence="5" type="ORF">GBA65_02485</name>
</gene>
<dbReference type="InterPro" id="IPR020084">
    <property type="entry name" value="NUDIX_hydrolase_CS"/>
</dbReference>
<dbReference type="Proteomes" id="UP000502706">
    <property type="component" value="Chromosome"/>
</dbReference>
<dbReference type="InterPro" id="IPR000086">
    <property type="entry name" value="NUDIX_hydrolase_dom"/>
</dbReference>
<comment type="cofactor">
    <cofactor evidence="1">
        <name>Mg(2+)</name>
        <dbReference type="ChEBI" id="CHEBI:18420"/>
    </cofactor>
</comment>
<dbReference type="Gene3D" id="3.90.79.10">
    <property type="entry name" value="Nucleoside Triphosphate Pyrophosphohydrolase"/>
    <property type="match status" value="2"/>
</dbReference>